<evidence type="ECO:0000256" key="1">
    <source>
        <dbReference type="ARBA" id="ARBA00001941"/>
    </source>
</evidence>
<keyword evidence="10" id="KW-1185">Reference proteome</keyword>
<evidence type="ECO:0000256" key="3">
    <source>
        <dbReference type="ARBA" id="ARBA00006247"/>
    </source>
</evidence>
<dbReference type="PANTHER" id="PTHR43808:SF32">
    <property type="entry name" value="ARGE_DAPE-RELATED DEACYLASE"/>
    <property type="match status" value="1"/>
</dbReference>
<dbReference type="InterPro" id="IPR002933">
    <property type="entry name" value="Peptidase_M20"/>
</dbReference>
<dbReference type="EMBL" id="AWVH01000013">
    <property type="protein sequence ID" value="ERJ93863.1"/>
    <property type="molecule type" value="Genomic_DNA"/>
</dbReference>
<evidence type="ECO:0000256" key="5">
    <source>
        <dbReference type="ARBA" id="ARBA00022801"/>
    </source>
</evidence>
<keyword evidence="4" id="KW-0479">Metal-binding</keyword>
<dbReference type="SUPFAM" id="SSF53187">
    <property type="entry name" value="Zn-dependent exopeptidases"/>
    <property type="match status" value="1"/>
</dbReference>
<protein>
    <submittedName>
        <fullName evidence="9">Peptidase, ArgE/DapE family</fullName>
    </submittedName>
</protein>
<dbReference type="InterPro" id="IPR010182">
    <property type="entry name" value="ArgE/DapE"/>
</dbReference>
<dbReference type="Gene3D" id="3.30.70.360">
    <property type="match status" value="1"/>
</dbReference>
<evidence type="ECO:0000259" key="8">
    <source>
        <dbReference type="Pfam" id="PF07687"/>
    </source>
</evidence>
<comment type="caution">
    <text evidence="9">The sequence shown here is derived from an EMBL/GenBank/DDBJ whole genome shotgun (WGS) entry which is preliminary data.</text>
</comment>
<dbReference type="Pfam" id="PF07687">
    <property type="entry name" value="M20_dimer"/>
    <property type="match status" value="1"/>
</dbReference>
<comment type="cofactor">
    <cofactor evidence="1">
        <name>Co(2+)</name>
        <dbReference type="ChEBI" id="CHEBI:48828"/>
    </cofactor>
</comment>
<keyword evidence="6" id="KW-0862">Zinc</keyword>
<dbReference type="NCBIfam" id="NF010589">
    <property type="entry name" value="PRK13983.1"/>
    <property type="match status" value="1"/>
</dbReference>
<evidence type="ECO:0000256" key="7">
    <source>
        <dbReference type="ARBA" id="ARBA00023285"/>
    </source>
</evidence>
<keyword evidence="7" id="KW-0170">Cobalt</keyword>
<evidence type="ECO:0000256" key="2">
    <source>
        <dbReference type="ARBA" id="ARBA00001947"/>
    </source>
</evidence>
<dbReference type="InterPro" id="IPR050072">
    <property type="entry name" value="Peptidase_M20A"/>
</dbReference>
<dbReference type="InterPro" id="IPR011650">
    <property type="entry name" value="Peptidase_M20_dimer"/>
</dbReference>
<proteinExistence type="inferred from homology"/>
<dbReference type="Proteomes" id="UP000016649">
    <property type="component" value="Unassembled WGS sequence"/>
</dbReference>
<organism evidence="9 10">
    <name type="scientific">Treponema lecithinolyticum ATCC 700332</name>
    <dbReference type="NCBI Taxonomy" id="1321815"/>
    <lineage>
        <taxon>Bacteria</taxon>
        <taxon>Pseudomonadati</taxon>
        <taxon>Spirochaetota</taxon>
        <taxon>Spirochaetia</taxon>
        <taxon>Spirochaetales</taxon>
        <taxon>Treponemataceae</taxon>
        <taxon>Treponema</taxon>
    </lineage>
</organism>
<dbReference type="PANTHER" id="PTHR43808">
    <property type="entry name" value="ACETYLORNITHINE DEACETYLASE"/>
    <property type="match status" value="1"/>
</dbReference>
<evidence type="ECO:0000256" key="6">
    <source>
        <dbReference type="ARBA" id="ARBA00022833"/>
    </source>
</evidence>
<comment type="cofactor">
    <cofactor evidence="2">
        <name>Zn(2+)</name>
        <dbReference type="ChEBI" id="CHEBI:29105"/>
    </cofactor>
</comment>
<dbReference type="Gene3D" id="3.40.630.10">
    <property type="entry name" value="Zn peptidases"/>
    <property type="match status" value="2"/>
</dbReference>
<evidence type="ECO:0000313" key="9">
    <source>
        <dbReference type="EMBL" id="ERJ93863.1"/>
    </source>
</evidence>
<accession>A0ABN0P068</accession>
<feature type="domain" description="Peptidase M20 dimerisation" evidence="8">
    <location>
        <begin position="208"/>
        <end position="319"/>
    </location>
</feature>
<comment type="similarity">
    <text evidence="3">Belongs to the peptidase M20A family.</text>
</comment>
<sequence>MQKKEKNNMSFKTLCSWIENQKKEIIALETLLTSYPALAPESGGEGELKKCIALEEWLKKHGITQLERFDAPDSRVQSGVRPNLVATIAGKSDKKTVWVIAHLDVVPVGELSLWSSDPWKVIEKGGKIIGRGVEDDQQGLCSGVFAALAFVQNGVVPDYTVKLLFAADEEVGSVYGIQFLLKKHKLFRKQDIIIIPDGGDSEGETIEVAEKNLLWLKVKVRGKQAHGSMPNLGKNACLAASALSLKLNDMERFFKKRDKLFEPPYSTFQPTKKEANVPNVNTIPGEDVFYMDCRILPCYTLDEVRSEARKRMDEIEKKYGVKISFTEEQAVQSPATPVDAPVVTELAQAIKAVTGKKARPIGIGGGTVGGYLRIKGFNAAVWSTLDETAHQPNEYCKIKNLVQDAKVLAAVFGGTK</sequence>
<evidence type="ECO:0000313" key="10">
    <source>
        <dbReference type="Proteomes" id="UP000016649"/>
    </source>
</evidence>
<evidence type="ECO:0000256" key="4">
    <source>
        <dbReference type="ARBA" id="ARBA00022723"/>
    </source>
</evidence>
<gene>
    <name evidence="9" type="ORF">HMPREF9193_00584</name>
</gene>
<keyword evidence="5" id="KW-0378">Hydrolase</keyword>
<name>A0ABN0P068_TRELE</name>
<dbReference type="Pfam" id="PF01546">
    <property type="entry name" value="Peptidase_M20"/>
    <property type="match status" value="1"/>
</dbReference>
<dbReference type="InterPro" id="IPR036264">
    <property type="entry name" value="Bact_exopeptidase_dim_dom"/>
</dbReference>
<dbReference type="SUPFAM" id="SSF55031">
    <property type="entry name" value="Bacterial exopeptidase dimerisation domain"/>
    <property type="match status" value="1"/>
</dbReference>
<reference evidence="9 10" key="1">
    <citation type="submission" date="2013-08" db="EMBL/GenBank/DDBJ databases">
        <authorList>
            <person name="Weinstock G."/>
            <person name="Sodergren E."/>
            <person name="Wylie T."/>
            <person name="Fulton L."/>
            <person name="Fulton R."/>
            <person name="Fronick C."/>
            <person name="O'Laughlin M."/>
            <person name="Godfrey J."/>
            <person name="Miner T."/>
            <person name="Herter B."/>
            <person name="Appelbaum E."/>
            <person name="Cordes M."/>
            <person name="Lek S."/>
            <person name="Wollam A."/>
            <person name="Pepin K.H."/>
            <person name="Palsikar V.B."/>
            <person name="Mitreva M."/>
            <person name="Wilson R.K."/>
        </authorList>
    </citation>
    <scope>NUCLEOTIDE SEQUENCE [LARGE SCALE GENOMIC DNA]</scope>
    <source>
        <strain evidence="9 10">ATCC 700332</strain>
    </source>
</reference>
<dbReference type="NCBIfam" id="TIGR01910">
    <property type="entry name" value="DapE-ArgE"/>
    <property type="match status" value="1"/>
</dbReference>